<feature type="compositionally biased region" description="Polar residues" evidence="1">
    <location>
        <begin position="136"/>
        <end position="155"/>
    </location>
</feature>
<reference evidence="3" key="1">
    <citation type="submission" date="2020-12" db="EMBL/GenBank/DDBJ databases">
        <title>Metabolic potential, ecology and presence of endohyphal bacteria is reflected in genomic diversity of Mucoromycotina.</title>
        <authorList>
            <person name="Muszewska A."/>
            <person name="Okrasinska A."/>
            <person name="Steczkiewicz K."/>
            <person name="Drgas O."/>
            <person name="Orlowska M."/>
            <person name="Perlinska-Lenart U."/>
            <person name="Aleksandrzak-Piekarczyk T."/>
            <person name="Szatraj K."/>
            <person name="Zielenkiewicz U."/>
            <person name="Pilsyk S."/>
            <person name="Malc E."/>
            <person name="Mieczkowski P."/>
            <person name="Kruszewska J.S."/>
            <person name="Biernat P."/>
            <person name="Pawlowska J."/>
        </authorList>
    </citation>
    <scope>NUCLEOTIDE SEQUENCE</scope>
    <source>
        <strain evidence="3">WA0000067209</strain>
    </source>
</reference>
<name>A0A8H7UJY5_MORIS</name>
<organism evidence="3 4">
    <name type="scientific">Mortierella isabellina</name>
    <name type="common">Filamentous fungus</name>
    <name type="synonym">Umbelopsis isabellina</name>
    <dbReference type="NCBI Taxonomy" id="91625"/>
    <lineage>
        <taxon>Eukaryota</taxon>
        <taxon>Fungi</taxon>
        <taxon>Fungi incertae sedis</taxon>
        <taxon>Mucoromycota</taxon>
        <taxon>Mucoromycotina</taxon>
        <taxon>Umbelopsidomycetes</taxon>
        <taxon>Umbelopsidales</taxon>
        <taxon>Umbelopsidaceae</taxon>
        <taxon>Umbelopsis</taxon>
    </lineage>
</organism>
<feature type="transmembrane region" description="Helical" evidence="2">
    <location>
        <begin position="1105"/>
        <end position="1124"/>
    </location>
</feature>
<dbReference type="AlphaFoldDB" id="A0A8H7UJY5"/>
<feature type="region of interest" description="Disordered" evidence="1">
    <location>
        <begin position="772"/>
        <end position="836"/>
    </location>
</feature>
<feature type="compositionally biased region" description="Basic and acidic residues" evidence="1">
    <location>
        <begin position="441"/>
        <end position="460"/>
    </location>
</feature>
<feature type="compositionally biased region" description="Basic and acidic residues" evidence="1">
    <location>
        <begin position="720"/>
        <end position="729"/>
    </location>
</feature>
<keyword evidence="2" id="KW-0472">Membrane</keyword>
<feature type="compositionally biased region" description="Low complexity" evidence="1">
    <location>
        <begin position="472"/>
        <end position="486"/>
    </location>
</feature>
<evidence type="ECO:0000313" key="4">
    <source>
        <dbReference type="Proteomes" id="UP000654370"/>
    </source>
</evidence>
<feature type="region of interest" description="Disordered" evidence="1">
    <location>
        <begin position="1171"/>
        <end position="1201"/>
    </location>
</feature>
<feature type="compositionally biased region" description="Polar residues" evidence="1">
    <location>
        <begin position="515"/>
        <end position="527"/>
    </location>
</feature>
<keyword evidence="2" id="KW-1133">Transmembrane helix</keyword>
<feature type="compositionally biased region" description="Basic and acidic residues" evidence="1">
    <location>
        <begin position="161"/>
        <end position="176"/>
    </location>
</feature>
<feature type="region of interest" description="Disordered" evidence="1">
    <location>
        <begin position="502"/>
        <end position="577"/>
    </location>
</feature>
<feature type="region of interest" description="Disordered" evidence="1">
    <location>
        <begin position="720"/>
        <end position="739"/>
    </location>
</feature>
<feature type="region of interest" description="Disordered" evidence="1">
    <location>
        <begin position="24"/>
        <end position="240"/>
    </location>
</feature>
<comment type="caution">
    <text evidence="3">The sequence shown here is derived from an EMBL/GenBank/DDBJ whole genome shotgun (WGS) entry which is preliminary data.</text>
</comment>
<feature type="region of interest" description="Disordered" evidence="1">
    <location>
        <begin position="968"/>
        <end position="992"/>
    </location>
</feature>
<feature type="region of interest" description="Disordered" evidence="1">
    <location>
        <begin position="643"/>
        <end position="664"/>
    </location>
</feature>
<keyword evidence="4" id="KW-1185">Reference proteome</keyword>
<protein>
    <submittedName>
        <fullName evidence="3">Uncharacterized protein</fullName>
    </submittedName>
</protein>
<dbReference type="OrthoDB" id="2290256at2759"/>
<dbReference type="EMBL" id="JAEPQZ010000004">
    <property type="protein sequence ID" value="KAG2182528.1"/>
    <property type="molecule type" value="Genomic_DNA"/>
</dbReference>
<accession>A0A8H7UJY5</accession>
<feature type="compositionally biased region" description="Low complexity" evidence="1">
    <location>
        <begin position="102"/>
        <end position="128"/>
    </location>
</feature>
<proteinExistence type="predicted"/>
<evidence type="ECO:0000256" key="1">
    <source>
        <dbReference type="SAM" id="MobiDB-lite"/>
    </source>
</evidence>
<dbReference type="Proteomes" id="UP000654370">
    <property type="component" value="Unassembled WGS sequence"/>
</dbReference>
<feature type="compositionally biased region" description="Polar residues" evidence="1">
    <location>
        <begin position="537"/>
        <end position="553"/>
    </location>
</feature>
<feature type="compositionally biased region" description="Polar residues" evidence="1">
    <location>
        <begin position="179"/>
        <end position="194"/>
    </location>
</feature>
<keyword evidence="2" id="KW-0812">Transmembrane</keyword>
<feature type="compositionally biased region" description="Basic residues" evidence="1">
    <location>
        <begin position="1178"/>
        <end position="1189"/>
    </location>
</feature>
<feature type="compositionally biased region" description="Acidic residues" evidence="1">
    <location>
        <begin position="822"/>
        <end position="834"/>
    </location>
</feature>
<feature type="compositionally biased region" description="Basic and acidic residues" evidence="1">
    <location>
        <begin position="44"/>
        <end position="59"/>
    </location>
</feature>
<feature type="region of interest" description="Disordered" evidence="1">
    <location>
        <begin position="322"/>
        <end position="489"/>
    </location>
</feature>
<feature type="compositionally biased region" description="Polar residues" evidence="1">
    <location>
        <begin position="969"/>
        <end position="992"/>
    </location>
</feature>
<sequence length="1201" mass="135465">MSNGKEDDSVGSWSKHNRHINELQHLRQAVQVPMKYSLGTLTRADSDARKRTRTADGTHKKSKSFFDGSPYMVASPQPIDLETAESSYMFKREPSVKRRTRSTSSAGPSPTPSTSSSRVSSVDNPSFSLSMDKNKSWLQEDNGSENTNASPSPDRSLSKRTTKDSRRKDGDKENRKPSRSQAQPKVTQSTSTDILDTVSKGDIFRLTEMTTSRSDTSKKPPSSKHGSITRSSKQRRPSEQVVAAAKHLRLPIERRYSVMADMITEGETYNPLEVIRNRNLRQNEGEANPNFLDDRYIHILDPWYVPSEELIAHNKWRKEQAAKKEQSVNVEESESNLDTQMKDVSPAPVTTESFHDTSRLSIEGGKSIGLQPMITSPQRKDFISPSPSLSPVSTPPRSPNISTYPDSVYGNDEEDDRKEFVEKRRSWSNPFSRKDKGKSKSKLDGDMEPKRRHRNDEFMHHYQITPLNKPESTSQLTSTNQSNSSLPENAIQKGQTLLVPVERHGPSPGRHRRSLSTLDVPTLSSHRLVTPEALASGESTVELSSEDTQSRPSIRSRRHSFDNLQSSSTGGHRHFGIWSDKHRKSKKHGIAFDNEQNDADADTKWRFRHILNNSDTESESNESDYREHRRSMRRDLRKLLKKETEFTNKTQSRPSSQSPPYEEALKRELTPDVMSAGTSLETRVALQEQRLREMALYSDLEDETDIQSVNDLDRGHVQTLRSDESEKASPHLGSDEPTVATHKVYLDGRNLPAEVQAMVQQYEALNRVQKVSTSSKQVAEQPDEEDNASSILNTDADADTESATVSEVGTEDASVDKASEDKFDEDDEDDDDEKPADGKFIVIEATENDDIQFTKLLNVDLDLPSASGILVDLHVSMLGNGDQDYNSLEPVLEDNIQALNTELEKSRSLATEAKAFYEQHRHTLQELILDEAHEYGELGLSSSLSSNGSFGGLYLDKHDIIGDNHTSEEMTGTSSHSIQISPTASPNRSLAGSYTEFGSHSLQRAPSLLLNNVPYRSVSPFDYRQEEVRLGINALRGELELFQQALHETENLIKGIQTDMNNTSERIPTILHDIPENDYSMLKKLEVEVDSILANRAKSPWLDTGYALLSYVLAYTAFFLWVIIRVFKWIRAVVIFPRTLWTTYSEYLVERDKAVKRASLQAVTSGFDKVPFESDNGRRHHRQHRRRRSSGVDIPKPSYTM</sequence>
<gene>
    <name evidence="3" type="ORF">INT43_007459</name>
</gene>
<feature type="compositionally biased region" description="Polar residues" evidence="1">
    <location>
        <begin position="647"/>
        <end position="659"/>
    </location>
</feature>
<evidence type="ECO:0000256" key="2">
    <source>
        <dbReference type="SAM" id="Phobius"/>
    </source>
</evidence>
<evidence type="ECO:0000313" key="3">
    <source>
        <dbReference type="EMBL" id="KAG2182528.1"/>
    </source>
</evidence>